<evidence type="ECO:0000256" key="1">
    <source>
        <dbReference type="SAM" id="Phobius"/>
    </source>
</evidence>
<evidence type="ECO:0000313" key="2">
    <source>
        <dbReference type="EMBL" id="AYV86593.1"/>
    </source>
</evidence>
<dbReference type="EMBL" id="MK072510">
    <property type="protein sequence ID" value="AYV86593.1"/>
    <property type="molecule type" value="Genomic_DNA"/>
</dbReference>
<feature type="transmembrane region" description="Helical" evidence="1">
    <location>
        <begin position="14"/>
        <end position="38"/>
    </location>
</feature>
<reference evidence="2" key="1">
    <citation type="submission" date="2018-10" db="EMBL/GenBank/DDBJ databases">
        <title>Hidden diversity of soil giant viruses.</title>
        <authorList>
            <person name="Schulz F."/>
            <person name="Alteio L."/>
            <person name="Goudeau D."/>
            <person name="Ryan E.M."/>
            <person name="Malmstrom R.R."/>
            <person name="Blanchard J."/>
            <person name="Woyke T."/>
        </authorList>
    </citation>
    <scope>NUCLEOTIDE SEQUENCE</scope>
    <source>
        <strain evidence="2">SYV1</strain>
    </source>
</reference>
<accession>A0A3G5AK87</accession>
<keyword evidence="1" id="KW-0812">Transmembrane</keyword>
<protein>
    <submittedName>
        <fullName evidence="2">Uncharacterized protein</fullName>
    </submittedName>
</protein>
<keyword evidence="1" id="KW-1133">Transmembrane helix</keyword>
<keyword evidence="1" id="KW-0472">Membrane</keyword>
<proteinExistence type="predicted"/>
<organism evidence="2">
    <name type="scientific">Sylvanvirus sp</name>
    <dbReference type="NCBI Taxonomy" id="2487774"/>
    <lineage>
        <taxon>Viruses</taxon>
    </lineage>
</organism>
<feature type="transmembrane region" description="Helical" evidence="1">
    <location>
        <begin position="122"/>
        <end position="144"/>
    </location>
</feature>
<gene>
    <name evidence="2" type="ORF">Sylvanvirus4_7</name>
</gene>
<name>A0A3G5AK87_9VIRU</name>
<sequence length="146" mass="17427">MKRYILSRECKERWYCLCLIFIAFFIGGLIIVPVYLLIESPNQIRLDHIKGGVEQLDSYVNQYVITRQVNGTCILSDVYRYEYLNALYDSKKNYFYYDERYPQDTLTTDDNYVNNIREQRNLGIALMCFGRLICVCFLISFYLLKN</sequence>